<reference evidence="4" key="1">
    <citation type="submission" date="2025-08" db="UniProtKB">
        <authorList>
            <consortium name="RefSeq"/>
        </authorList>
    </citation>
    <scope>IDENTIFICATION</scope>
    <source>
        <strain evidence="4">J_2021</strain>
        <tissue evidence="4">Erythrocytes</tissue>
    </source>
</reference>
<evidence type="ECO:0000313" key="3">
    <source>
        <dbReference type="Proteomes" id="UP000186698"/>
    </source>
</evidence>
<feature type="region of interest" description="Disordered" evidence="1">
    <location>
        <begin position="111"/>
        <end position="152"/>
    </location>
</feature>
<organism evidence="3 4">
    <name type="scientific">Xenopus laevis</name>
    <name type="common">African clawed frog</name>
    <dbReference type="NCBI Taxonomy" id="8355"/>
    <lineage>
        <taxon>Eukaryota</taxon>
        <taxon>Metazoa</taxon>
        <taxon>Chordata</taxon>
        <taxon>Craniata</taxon>
        <taxon>Vertebrata</taxon>
        <taxon>Euteleostomi</taxon>
        <taxon>Amphibia</taxon>
        <taxon>Batrachia</taxon>
        <taxon>Anura</taxon>
        <taxon>Pipoidea</taxon>
        <taxon>Pipidae</taxon>
        <taxon>Xenopodinae</taxon>
        <taxon>Xenopus</taxon>
        <taxon>Xenopus</taxon>
    </lineage>
</organism>
<gene>
    <name evidence="4" type="primary">LOC108719565</name>
</gene>
<evidence type="ECO:0000259" key="2">
    <source>
        <dbReference type="Pfam" id="PF20478"/>
    </source>
</evidence>
<dbReference type="RefSeq" id="XP_041422904.1">
    <property type="nucleotide sequence ID" value="XM_041566970.1"/>
</dbReference>
<feature type="domain" description="P2X purinoreceptor 7 intracellular" evidence="2">
    <location>
        <begin position="199"/>
        <end position="358"/>
    </location>
</feature>
<proteinExistence type="predicted"/>
<dbReference type="Proteomes" id="UP000186698">
    <property type="component" value="Chromosome 6L"/>
</dbReference>
<sequence>MEPFLSQTRPSLRVKSESEEWDPGNHVTSVKSEMDFMPSNGFPGNEAEKLQIKLEKEELEPTEISAVLLTDRGFPDSEAQIKTENEDPQYTDGDLMVTESEITQVVIKEEELDPSYYQNPIDTSAFSLHDDGNISEGAASDIDGRPSSDSDDKLMDLLERLRQRPAVAAASDCFPFNPVRQTMSGTESPASQFSDDDEEEMEEGEDEEEEEDEEENTDSSIDGDAEEASERSENVDWCKCGNCVPIDTQTENLCCASVEKIRDLIPCGTRCITAHSTFLRQVVDYDRIDTGFKIINHKMKRLPKHRAYMRCLRKTAFRSFLVWMYGYLGTEENKPIPACAIRRIRKTFPDPNRKYTGFPGAQDYLAEKMALD</sequence>
<dbReference type="PANTHER" id="PTHR36981:SF5">
    <property type="entry name" value="P2X PURINOCEPTOR 7-LIKE"/>
    <property type="match status" value="1"/>
</dbReference>
<feature type="compositionally biased region" description="Polar residues" evidence="1">
    <location>
        <begin position="1"/>
        <end position="10"/>
    </location>
</feature>
<dbReference type="AlphaFoldDB" id="A0A8J1L2W3"/>
<feature type="compositionally biased region" description="Basic and acidic residues" evidence="1">
    <location>
        <begin position="142"/>
        <end position="152"/>
    </location>
</feature>
<evidence type="ECO:0000313" key="4">
    <source>
        <dbReference type="RefSeq" id="XP_041422904.1"/>
    </source>
</evidence>
<dbReference type="Pfam" id="PF20478">
    <property type="entry name" value="P2RX7_C"/>
    <property type="match status" value="1"/>
</dbReference>
<dbReference type="PANTHER" id="PTHR36981">
    <property type="entry name" value="ZGC:195170"/>
    <property type="match status" value="1"/>
</dbReference>
<dbReference type="KEGG" id="xla:108719565"/>
<keyword evidence="3" id="KW-1185">Reference proteome</keyword>
<feature type="compositionally biased region" description="Acidic residues" evidence="1">
    <location>
        <begin position="194"/>
        <end position="227"/>
    </location>
</feature>
<name>A0A8J1L2W3_XENLA</name>
<feature type="compositionally biased region" description="Polar residues" evidence="1">
    <location>
        <begin position="116"/>
        <end position="126"/>
    </location>
</feature>
<feature type="region of interest" description="Disordered" evidence="1">
    <location>
        <begin position="1"/>
        <end position="44"/>
    </location>
</feature>
<dbReference type="GeneID" id="108719565"/>
<feature type="compositionally biased region" description="Polar residues" evidence="1">
    <location>
        <begin position="179"/>
        <end position="193"/>
    </location>
</feature>
<protein>
    <submittedName>
        <fullName evidence="4">Histone-lysine N-methyltransferase SETD1B-like isoform X1</fullName>
    </submittedName>
</protein>
<dbReference type="InterPro" id="IPR046815">
    <property type="entry name" value="P2RX7_C"/>
</dbReference>
<dbReference type="OrthoDB" id="9898867at2759"/>
<evidence type="ECO:0000256" key="1">
    <source>
        <dbReference type="SAM" id="MobiDB-lite"/>
    </source>
</evidence>
<feature type="region of interest" description="Disordered" evidence="1">
    <location>
        <begin position="176"/>
        <end position="230"/>
    </location>
</feature>
<accession>A0A8J1L2W3</accession>